<evidence type="ECO:0000259" key="1">
    <source>
        <dbReference type="Pfam" id="PF13460"/>
    </source>
</evidence>
<dbReference type="InterPro" id="IPR016040">
    <property type="entry name" value="NAD(P)-bd_dom"/>
</dbReference>
<evidence type="ECO:0000313" key="3">
    <source>
        <dbReference type="Proteomes" id="UP001501337"/>
    </source>
</evidence>
<reference evidence="3" key="1">
    <citation type="journal article" date="2019" name="Int. J. Syst. Evol. Microbiol.">
        <title>The Global Catalogue of Microorganisms (GCM) 10K type strain sequencing project: providing services to taxonomists for standard genome sequencing and annotation.</title>
        <authorList>
            <consortium name="The Broad Institute Genomics Platform"/>
            <consortium name="The Broad Institute Genome Sequencing Center for Infectious Disease"/>
            <person name="Wu L."/>
            <person name="Ma J."/>
        </authorList>
    </citation>
    <scope>NUCLEOTIDE SEQUENCE [LARGE SCALE GENOMIC DNA]</scope>
    <source>
        <strain evidence="3">JCM 17555</strain>
    </source>
</reference>
<gene>
    <name evidence="2" type="ORF">GCM10022278_18880</name>
</gene>
<dbReference type="PANTHER" id="PTHR14097">
    <property type="entry name" value="OXIDOREDUCTASE HTATIP2"/>
    <property type="match status" value="1"/>
</dbReference>
<sequence length="256" mass="28145">MTEKTADIVRTKAIVFGATGLVGRNILRQACESGRYDLVVAIVRNELDADLLSEMIPDMTARLRLRQIRCSPADLADPDIISQIFQTTPDGKVVHVYCALGTTMKTAGSKEAFRRVDHDFVVAAARFARNIGAQRFIWVSSIGADEKSRTSFYLKVKGETESDIAKLTDRKSNLRAIAVRPSLLLGEREETRVAEGVGQLLGRVIKPALVGPARHYKPIAASEVAAAMIELAFDEFSHPFLAFERVSTKPEEMSPA</sequence>
<dbReference type="Proteomes" id="UP001501337">
    <property type="component" value="Unassembled WGS sequence"/>
</dbReference>
<name>A0ABP7P8M8_9GAMM</name>
<accession>A0ABP7P8M8</accession>
<evidence type="ECO:0000313" key="2">
    <source>
        <dbReference type="EMBL" id="GAA3961030.1"/>
    </source>
</evidence>
<dbReference type="SUPFAM" id="SSF51735">
    <property type="entry name" value="NAD(P)-binding Rossmann-fold domains"/>
    <property type="match status" value="1"/>
</dbReference>
<protein>
    <recommendedName>
        <fullName evidence="1">NAD(P)-binding domain-containing protein</fullName>
    </recommendedName>
</protein>
<dbReference type="Pfam" id="PF13460">
    <property type="entry name" value="NAD_binding_10"/>
    <property type="match status" value="1"/>
</dbReference>
<keyword evidence="3" id="KW-1185">Reference proteome</keyword>
<dbReference type="InterPro" id="IPR036291">
    <property type="entry name" value="NAD(P)-bd_dom_sf"/>
</dbReference>
<proteinExistence type="predicted"/>
<organism evidence="2 3">
    <name type="scientific">Allohahella marinimesophila</name>
    <dbReference type="NCBI Taxonomy" id="1054972"/>
    <lineage>
        <taxon>Bacteria</taxon>
        <taxon>Pseudomonadati</taxon>
        <taxon>Pseudomonadota</taxon>
        <taxon>Gammaproteobacteria</taxon>
        <taxon>Oceanospirillales</taxon>
        <taxon>Hahellaceae</taxon>
        <taxon>Allohahella</taxon>
    </lineage>
</organism>
<dbReference type="PANTHER" id="PTHR14097:SF7">
    <property type="entry name" value="OXIDOREDUCTASE HTATIP2"/>
    <property type="match status" value="1"/>
</dbReference>
<dbReference type="Gene3D" id="3.40.50.720">
    <property type="entry name" value="NAD(P)-binding Rossmann-like Domain"/>
    <property type="match status" value="1"/>
</dbReference>
<dbReference type="EMBL" id="BAABBO010000009">
    <property type="protein sequence ID" value="GAA3961030.1"/>
    <property type="molecule type" value="Genomic_DNA"/>
</dbReference>
<comment type="caution">
    <text evidence="2">The sequence shown here is derived from an EMBL/GenBank/DDBJ whole genome shotgun (WGS) entry which is preliminary data.</text>
</comment>
<dbReference type="RefSeq" id="WP_344805642.1">
    <property type="nucleotide sequence ID" value="NZ_BAABBO010000009.1"/>
</dbReference>
<feature type="domain" description="NAD(P)-binding" evidence="1">
    <location>
        <begin position="17"/>
        <end position="194"/>
    </location>
</feature>